<dbReference type="InterPro" id="IPR035093">
    <property type="entry name" value="RelE/ParE_toxin_dom_sf"/>
</dbReference>
<keyword evidence="2" id="KW-1277">Toxin-antitoxin system</keyword>
<comment type="caution">
    <text evidence="3">The sequence shown here is derived from an EMBL/GenBank/DDBJ whole genome shotgun (WGS) entry which is preliminary data.</text>
</comment>
<evidence type="ECO:0000313" key="3">
    <source>
        <dbReference type="EMBL" id="NMF61208.1"/>
    </source>
</evidence>
<dbReference type="PANTHER" id="PTHR33755">
    <property type="entry name" value="TOXIN PARE1-RELATED"/>
    <property type="match status" value="1"/>
</dbReference>
<dbReference type="InterPro" id="IPR051803">
    <property type="entry name" value="TA_system_RelE-like_toxin"/>
</dbReference>
<dbReference type="PANTHER" id="PTHR33755:SF9">
    <property type="entry name" value="TOXIN PARE1"/>
    <property type="match status" value="1"/>
</dbReference>
<dbReference type="EMBL" id="JAAVJL010000008">
    <property type="protein sequence ID" value="NMF61208.1"/>
    <property type="molecule type" value="Genomic_DNA"/>
</dbReference>
<dbReference type="Pfam" id="PF05016">
    <property type="entry name" value="ParE_toxin"/>
    <property type="match status" value="1"/>
</dbReference>
<organism evidence="3 4">
    <name type="scientific">Pseudanabaena yagii GIHE-NHR1</name>
    <dbReference type="NCBI Taxonomy" id="2722753"/>
    <lineage>
        <taxon>Bacteria</taxon>
        <taxon>Bacillati</taxon>
        <taxon>Cyanobacteriota</taxon>
        <taxon>Cyanophyceae</taxon>
        <taxon>Pseudanabaenales</taxon>
        <taxon>Pseudanabaenaceae</taxon>
        <taxon>Pseudanabaena</taxon>
        <taxon>Pseudanabaena yagii</taxon>
    </lineage>
</organism>
<evidence type="ECO:0000313" key="4">
    <source>
        <dbReference type="Proteomes" id="UP000738376"/>
    </source>
</evidence>
<name>A0ABX1LYB5_9CYAN</name>
<sequence>MTRRILIRPRASVDLDEQFAYIAEDNFDAALNFFDAARQTFSQLAQLPSIGSIYEVKNPRLVGLRKWSVKGFNKHLIFYLDRNDCIEIVRIIHAARDVLQVLAEEDL</sequence>
<dbReference type="Gene3D" id="3.30.2310.20">
    <property type="entry name" value="RelE-like"/>
    <property type="match status" value="1"/>
</dbReference>
<dbReference type="RefSeq" id="WP_169366153.1">
    <property type="nucleotide sequence ID" value="NZ_JAAVJL010000008.1"/>
</dbReference>
<evidence type="ECO:0000256" key="1">
    <source>
        <dbReference type="ARBA" id="ARBA00006226"/>
    </source>
</evidence>
<reference evidence="3 4" key="1">
    <citation type="submission" date="2020-03" db="EMBL/GenBank/DDBJ databases">
        <title>Draft Genome Sequence of 2-Methylisoborneol Producing Pseudanabaena yagii Strain GIHE-NHR1 Isolated from North Han River in South Korea.</title>
        <authorList>
            <person name="Jeong J."/>
        </authorList>
    </citation>
    <scope>NUCLEOTIDE SEQUENCE [LARGE SCALE GENOMIC DNA]</scope>
    <source>
        <strain evidence="3 4">GIHE-NHR1</strain>
    </source>
</reference>
<protein>
    <submittedName>
        <fullName evidence="3">Type II toxin-antitoxin system RelE/ParE family toxin</fullName>
    </submittedName>
</protein>
<proteinExistence type="inferred from homology"/>
<accession>A0ABX1LYB5</accession>
<evidence type="ECO:0000256" key="2">
    <source>
        <dbReference type="ARBA" id="ARBA00022649"/>
    </source>
</evidence>
<dbReference type="Proteomes" id="UP000738376">
    <property type="component" value="Unassembled WGS sequence"/>
</dbReference>
<comment type="similarity">
    <text evidence="1">Belongs to the RelE toxin family.</text>
</comment>
<dbReference type="InterPro" id="IPR007712">
    <property type="entry name" value="RelE/ParE_toxin"/>
</dbReference>
<gene>
    <name evidence="3" type="ORF">HC246_25090</name>
</gene>
<keyword evidence="4" id="KW-1185">Reference proteome</keyword>